<gene>
    <name evidence="2" type="ORF">CTM74_08060</name>
</gene>
<name>A0AAD0AMF4_9FUSO</name>
<sequence length="157" mass="18528">MQEILATESKLAKIFQFSERKVREYFKSARVSPGKYNFIQAVEIFVEKNSGQDEVSELKRAEKELKEYKLQILKKEYHHESDVIRIVSNMNYNFKSKLMALPSKISVQLLNKENQLEVKEILKKAIYEVLEELVDYKYEERKGIEEDDTGKTHDTSD</sequence>
<accession>A0AAD0AMF4</accession>
<organism evidence="2 3">
    <name type="scientific">Fusobacterium pseudoperiodonticum</name>
    <dbReference type="NCBI Taxonomy" id="2663009"/>
    <lineage>
        <taxon>Bacteria</taxon>
        <taxon>Fusobacteriati</taxon>
        <taxon>Fusobacteriota</taxon>
        <taxon>Fusobacteriia</taxon>
        <taxon>Fusobacteriales</taxon>
        <taxon>Fusobacteriaceae</taxon>
        <taxon>Fusobacterium</taxon>
    </lineage>
</organism>
<feature type="coiled-coil region" evidence="1">
    <location>
        <begin position="51"/>
        <end position="78"/>
    </location>
</feature>
<keyword evidence="3" id="KW-1185">Reference proteome</keyword>
<evidence type="ECO:0000256" key="1">
    <source>
        <dbReference type="SAM" id="Coils"/>
    </source>
</evidence>
<dbReference type="EMBL" id="CP024700">
    <property type="protein sequence ID" value="ATV61781.1"/>
    <property type="molecule type" value="Genomic_DNA"/>
</dbReference>
<dbReference type="Proteomes" id="UP000228552">
    <property type="component" value="Chromosome"/>
</dbReference>
<evidence type="ECO:0000313" key="2">
    <source>
        <dbReference type="EMBL" id="ATV61781.1"/>
    </source>
</evidence>
<proteinExistence type="predicted"/>
<keyword evidence="1" id="KW-0175">Coiled coil</keyword>
<dbReference type="RefSeq" id="WP_099987720.1">
    <property type="nucleotide sequence ID" value="NZ_CP024700.1"/>
</dbReference>
<reference evidence="2 3" key="1">
    <citation type="submission" date="2017-11" db="EMBL/GenBank/DDBJ databases">
        <title>Genome sequencing of Fusobacterium periodonticum KCOM 1263.</title>
        <authorList>
            <person name="Kook J.-K."/>
            <person name="Park S.-N."/>
            <person name="Lim Y.K."/>
        </authorList>
    </citation>
    <scope>NUCLEOTIDE SEQUENCE [LARGE SCALE GENOMIC DNA]</scope>
    <source>
        <strain evidence="2 3">KCOM 1263</strain>
    </source>
</reference>
<protein>
    <submittedName>
        <fullName evidence="2">Uncharacterized protein</fullName>
    </submittedName>
</protein>
<dbReference type="AlphaFoldDB" id="A0AAD0AMF4"/>
<evidence type="ECO:0000313" key="3">
    <source>
        <dbReference type="Proteomes" id="UP000228552"/>
    </source>
</evidence>